<sequence length="356" mass="38140">MLQQERESSLRKQDVLRQVRKGVSFSAPAAEQTNWGPFTLGILFTLTIAAAGTALAYLPGLNRVGAMLTSILLAVVYRNIKGYPESLREGIRFSGHKILRFAIILYGFKLNIDVVLHKGMTLLLYDALSIVLAIGVTMLVARLIGAEKQLSLLLGIGTGVCGAAAIAAVAPILNTDDEETAIGVGIVALMGTVFTLTYTFLRGYLPLSPVEYGVWSGVSLHEIAHVAAAAAPAGTEALAEGLLAKLGRVFLMLPLSFILASWMRRKGNAEVKQSTPFPWFLVGFMLTSLMGTYLPIPQAVLNTISTVASFFLAAAMVGLGLNVHLANLRTRALRPLTAMFAASLVVSVVSYFILQF</sequence>
<accession>A0A7G6E707</accession>
<feature type="transmembrane region" description="Helical" evidence="7">
    <location>
        <begin position="300"/>
        <end position="321"/>
    </location>
</feature>
<protein>
    <submittedName>
        <fullName evidence="8">Putative sulfate exporter family transporter</fullName>
    </submittedName>
</protein>
<evidence type="ECO:0000256" key="2">
    <source>
        <dbReference type="ARBA" id="ARBA00007977"/>
    </source>
</evidence>
<dbReference type="RefSeq" id="WP_051965551.1">
    <property type="nucleotide sequence ID" value="NZ_CP045798.1"/>
</dbReference>
<feature type="transmembrane region" description="Helical" evidence="7">
    <location>
        <begin position="333"/>
        <end position="354"/>
    </location>
</feature>
<keyword evidence="4 7" id="KW-0812">Transmembrane</keyword>
<proteinExistence type="inferred from homology"/>
<evidence type="ECO:0000256" key="7">
    <source>
        <dbReference type="SAM" id="Phobius"/>
    </source>
</evidence>
<dbReference type="PANTHER" id="PTHR30106">
    <property type="entry name" value="INNER MEMBRANE PROTEIN YEIH-RELATED"/>
    <property type="match status" value="1"/>
</dbReference>
<keyword evidence="3" id="KW-1003">Cell membrane</keyword>
<evidence type="ECO:0000313" key="8">
    <source>
        <dbReference type="EMBL" id="QNB47861.1"/>
    </source>
</evidence>
<feature type="transmembrane region" description="Helical" evidence="7">
    <location>
        <begin position="98"/>
        <end position="116"/>
    </location>
</feature>
<dbReference type="KEGG" id="tfr:BR63_17315"/>
<feature type="transmembrane region" description="Helical" evidence="7">
    <location>
        <begin position="275"/>
        <end position="294"/>
    </location>
</feature>
<comment type="subcellular location">
    <subcellularLocation>
        <location evidence="1">Cell membrane</location>
        <topology evidence="1">Multi-pass membrane protein</topology>
    </subcellularLocation>
</comment>
<evidence type="ECO:0000256" key="3">
    <source>
        <dbReference type="ARBA" id="ARBA00022475"/>
    </source>
</evidence>
<dbReference type="AlphaFoldDB" id="A0A7G6E707"/>
<feature type="transmembrane region" description="Helical" evidence="7">
    <location>
        <begin position="180"/>
        <end position="201"/>
    </location>
</feature>
<evidence type="ECO:0000256" key="1">
    <source>
        <dbReference type="ARBA" id="ARBA00004651"/>
    </source>
</evidence>
<dbReference type="GO" id="GO:0005886">
    <property type="term" value="C:plasma membrane"/>
    <property type="evidence" value="ECO:0007669"/>
    <property type="project" value="UniProtKB-SubCell"/>
</dbReference>
<name>A0A7G6E707_THEFR</name>
<comment type="similarity">
    <text evidence="2">Belongs to the UPF0324 family.</text>
</comment>
<feature type="transmembrane region" description="Helical" evidence="7">
    <location>
        <begin position="122"/>
        <end position="145"/>
    </location>
</feature>
<dbReference type="InterPro" id="IPR018383">
    <property type="entry name" value="UPF0324_pro"/>
</dbReference>
<dbReference type="Proteomes" id="UP000515847">
    <property type="component" value="Chromosome"/>
</dbReference>
<evidence type="ECO:0000256" key="4">
    <source>
        <dbReference type="ARBA" id="ARBA00022692"/>
    </source>
</evidence>
<dbReference type="Pfam" id="PF03601">
    <property type="entry name" value="Cons_hypoth698"/>
    <property type="match status" value="1"/>
</dbReference>
<reference evidence="8 9" key="1">
    <citation type="journal article" date="2019" name="Front. Microbiol.">
        <title>Thermoanaerosceptrum fracticalcis gen. nov. sp. nov., a Novel Fumarate-Fermenting Microorganism From a Deep Fractured Carbonate Aquifer of the US Great Basin.</title>
        <authorList>
            <person name="Hamilton-Brehm S.D."/>
            <person name="Stewart L.E."/>
            <person name="Zavarin M."/>
            <person name="Caldwell M."/>
            <person name="Lawson P.A."/>
            <person name="Onstott T.C."/>
            <person name="Grzymski J."/>
            <person name="Neveux I."/>
            <person name="Lollar B.S."/>
            <person name="Russell C.E."/>
            <person name="Moser D.P."/>
        </authorList>
    </citation>
    <scope>NUCLEOTIDE SEQUENCE [LARGE SCALE GENOMIC DNA]</scope>
    <source>
        <strain evidence="8 9">DRI-13</strain>
    </source>
</reference>
<evidence type="ECO:0000313" key="9">
    <source>
        <dbReference type="Proteomes" id="UP000515847"/>
    </source>
</evidence>
<feature type="transmembrane region" description="Helical" evidence="7">
    <location>
        <begin position="246"/>
        <end position="263"/>
    </location>
</feature>
<keyword evidence="6 7" id="KW-0472">Membrane</keyword>
<feature type="transmembrane region" description="Helical" evidence="7">
    <location>
        <begin position="35"/>
        <end position="54"/>
    </location>
</feature>
<feature type="transmembrane region" description="Helical" evidence="7">
    <location>
        <begin position="152"/>
        <end position="174"/>
    </location>
</feature>
<evidence type="ECO:0000256" key="5">
    <source>
        <dbReference type="ARBA" id="ARBA00022989"/>
    </source>
</evidence>
<keyword evidence="5 7" id="KW-1133">Transmembrane helix</keyword>
<dbReference type="OrthoDB" id="9811391at2"/>
<keyword evidence="9" id="KW-1185">Reference proteome</keyword>
<organism evidence="8 9">
    <name type="scientific">Thermanaerosceptrum fracticalcis</name>
    <dbReference type="NCBI Taxonomy" id="1712410"/>
    <lineage>
        <taxon>Bacteria</taxon>
        <taxon>Bacillati</taxon>
        <taxon>Bacillota</taxon>
        <taxon>Clostridia</taxon>
        <taxon>Eubacteriales</taxon>
        <taxon>Peptococcaceae</taxon>
        <taxon>Thermanaerosceptrum</taxon>
    </lineage>
</organism>
<dbReference type="EMBL" id="CP045798">
    <property type="protein sequence ID" value="QNB47861.1"/>
    <property type="molecule type" value="Genomic_DNA"/>
</dbReference>
<gene>
    <name evidence="8" type="ORF">BR63_17315</name>
</gene>
<dbReference type="PANTHER" id="PTHR30106:SF2">
    <property type="entry name" value="UPF0324 INNER MEMBRANE PROTEIN YEIH"/>
    <property type="match status" value="1"/>
</dbReference>
<feature type="transmembrane region" description="Helical" evidence="7">
    <location>
        <begin position="213"/>
        <end position="234"/>
    </location>
</feature>
<evidence type="ECO:0000256" key="6">
    <source>
        <dbReference type="ARBA" id="ARBA00023136"/>
    </source>
</evidence>